<dbReference type="AlphaFoldDB" id="W6QBT5"/>
<dbReference type="InterPro" id="IPR036864">
    <property type="entry name" value="Zn2-C6_fun-type_DNA-bd_sf"/>
</dbReference>
<dbReference type="Pfam" id="PF00172">
    <property type="entry name" value="Zn_clus"/>
    <property type="match status" value="1"/>
</dbReference>
<dbReference type="Gene3D" id="4.10.240.10">
    <property type="entry name" value="Zn(2)-C6 fungal-type DNA-binding domain"/>
    <property type="match status" value="1"/>
</dbReference>
<dbReference type="Pfam" id="PF11951">
    <property type="entry name" value="Fungal_trans_2"/>
    <property type="match status" value="1"/>
</dbReference>
<dbReference type="InterPro" id="IPR001138">
    <property type="entry name" value="Zn2Cys6_DnaBD"/>
</dbReference>
<dbReference type="PANTHER" id="PTHR38791:SF11">
    <property type="entry name" value="ZN(II)2CYS6 TRANSCRIPTION FACTOR (EUROFUNG)"/>
    <property type="match status" value="1"/>
</dbReference>
<sequence length="614" mass="68433">MTKGCYTCRRRRIICDNGQPTCRKCRDAGKECLGYQKPLVWVKGGVASRGKMMGRSFDDVGIPPSKPKRQPATHIYDSTAASSGFGFFSIPESSSDAESHSSGKQPSPETDGWTFETENPTFGGEIAHLEVNTHEEQDTAVVHVPRGAPPADYTPTPWGLVDPLLKDLSQFSRYYVHHYNQYMVNDFALYSQHKNPFRDLTALVNHSPVLASSIAALGALHCSLVSESDSSVLPWSSGNLSMSVKEIEDIVAPASSRKPASQAYHHFLEYKHRALRQLSMDLLNPAMQKDGRTLAAIVLLAFIDIFESGSGAWSYHIEGAKKLLKDRPESGPGQGILDDLDVFALDGCLIMEIMGSTLARPGALSKPFYSSSMGPEILKRLEENSWVGCPAYLLGVIFFVHALWYPESEAAAMTPQPTALPTPIQPGQPLTLDSFASLLQGIRDFDPVAWSQEMQNVFFIPNLTYRLALATSYQDAVYLYTSRVLSRTREGFSPPWIDVGLPPDHRLIATNLITQISLIPPSDSHFKCLIWPTFIAGAECRPSQRALILEKLGSLYEAMTSVNVRNAAWVLRLMWQKQDLKRREHQNGYDNNDSDLEFDWIEELDHTSLDWLFI</sequence>
<keyword evidence="8" id="KW-1185">Reference proteome</keyword>
<organism evidence="7 8">
    <name type="scientific">Penicillium roqueforti (strain FM164)</name>
    <dbReference type="NCBI Taxonomy" id="1365484"/>
    <lineage>
        <taxon>Eukaryota</taxon>
        <taxon>Fungi</taxon>
        <taxon>Dikarya</taxon>
        <taxon>Ascomycota</taxon>
        <taxon>Pezizomycotina</taxon>
        <taxon>Eurotiomycetes</taxon>
        <taxon>Eurotiomycetidae</taxon>
        <taxon>Eurotiales</taxon>
        <taxon>Aspergillaceae</taxon>
        <taxon>Penicillium</taxon>
    </lineage>
</organism>
<keyword evidence="3" id="KW-0804">Transcription</keyword>
<dbReference type="EMBL" id="HG792017">
    <property type="protein sequence ID" value="CDM33915.1"/>
    <property type="molecule type" value="Genomic_DNA"/>
</dbReference>
<evidence type="ECO:0000256" key="4">
    <source>
        <dbReference type="ARBA" id="ARBA00023242"/>
    </source>
</evidence>
<dbReference type="CDD" id="cd00067">
    <property type="entry name" value="GAL4"/>
    <property type="match status" value="1"/>
</dbReference>
<dbReference type="PANTHER" id="PTHR38791">
    <property type="entry name" value="ZN(II)2CYS6 TRANSCRIPTION FACTOR (EUROFUNG)-RELATED-RELATED"/>
    <property type="match status" value="1"/>
</dbReference>
<dbReference type="SUPFAM" id="SSF57701">
    <property type="entry name" value="Zn2/Cys6 DNA-binding domain"/>
    <property type="match status" value="1"/>
</dbReference>
<dbReference type="GO" id="GO:0000981">
    <property type="term" value="F:DNA-binding transcription factor activity, RNA polymerase II-specific"/>
    <property type="evidence" value="ECO:0007669"/>
    <property type="project" value="InterPro"/>
</dbReference>
<evidence type="ECO:0000256" key="5">
    <source>
        <dbReference type="SAM" id="MobiDB-lite"/>
    </source>
</evidence>
<dbReference type="SMART" id="SM00066">
    <property type="entry name" value="GAL4"/>
    <property type="match status" value="1"/>
</dbReference>
<dbReference type="InterPro" id="IPR021858">
    <property type="entry name" value="Fun_TF"/>
</dbReference>
<accession>W6QBT5</accession>
<dbReference type="OrthoDB" id="5380854at2759"/>
<dbReference type="Proteomes" id="UP000030686">
    <property type="component" value="Unassembled WGS sequence"/>
</dbReference>
<feature type="domain" description="Zn(2)-C6 fungal-type" evidence="6">
    <location>
        <begin position="4"/>
        <end position="32"/>
    </location>
</feature>
<keyword evidence="4" id="KW-0539">Nucleus</keyword>
<dbReference type="PROSITE" id="PS50048">
    <property type="entry name" value="ZN2_CY6_FUNGAL_2"/>
    <property type="match status" value="1"/>
</dbReference>
<evidence type="ECO:0000313" key="8">
    <source>
        <dbReference type="Proteomes" id="UP000030686"/>
    </source>
</evidence>
<evidence type="ECO:0000313" key="7">
    <source>
        <dbReference type="EMBL" id="CDM33915.1"/>
    </source>
</evidence>
<reference evidence="7" key="1">
    <citation type="journal article" date="2014" name="Nat. Commun.">
        <title>Multiple recent horizontal transfers of a large genomic region in cheese making fungi.</title>
        <authorList>
            <person name="Cheeseman K."/>
            <person name="Ropars J."/>
            <person name="Renault P."/>
            <person name="Dupont J."/>
            <person name="Gouzy J."/>
            <person name="Branca A."/>
            <person name="Abraham A.L."/>
            <person name="Ceppi M."/>
            <person name="Conseiller E."/>
            <person name="Debuchy R."/>
            <person name="Malagnac F."/>
            <person name="Goarin A."/>
            <person name="Silar P."/>
            <person name="Lacoste S."/>
            <person name="Sallet E."/>
            <person name="Bensimon A."/>
            <person name="Giraud T."/>
            <person name="Brygoo Y."/>
        </authorList>
    </citation>
    <scope>NUCLEOTIDE SEQUENCE [LARGE SCALE GENOMIC DNA]</scope>
    <source>
        <strain evidence="7">FM164</strain>
    </source>
</reference>
<dbReference type="GO" id="GO:0008270">
    <property type="term" value="F:zinc ion binding"/>
    <property type="evidence" value="ECO:0007669"/>
    <property type="project" value="InterPro"/>
</dbReference>
<feature type="region of interest" description="Disordered" evidence="5">
    <location>
        <begin position="92"/>
        <end position="117"/>
    </location>
</feature>
<feature type="compositionally biased region" description="Low complexity" evidence="5">
    <location>
        <begin position="92"/>
        <end position="102"/>
    </location>
</feature>
<evidence type="ECO:0000256" key="2">
    <source>
        <dbReference type="ARBA" id="ARBA00023125"/>
    </source>
</evidence>
<keyword evidence="2 7" id="KW-0238">DNA-binding</keyword>
<proteinExistence type="predicted"/>
<dbReference type="STRING" id="1365484.W6QBT5"/>
<dbReference type="PROSITE" id="PS00463">
    <property type="entry name" value="ZN2_CY6_FUNGAL_1"/>
    <property type="match status" value="1"/>
</dbReference>
<protein>
    <submittedName>
        <fullName evidence="7">Zn(2)-C6 fungal-type DNA-binding domain</fullName>
    </submittedName>
</protein>
<evidence type="ECO:0000256" key="1">
    <source>
        <dbReference type="ARBA" id="ARBA00023015"/>
    </source>
</evidence>
<dbReference type="InterPro" id="IPR053175">
    <property type="entry name" value="DHMBA_Reg_Transcription_Factor"/>
</dbReference>
<dbReference type="OMA" id="FDWIQEL"/>
<evidence type="ECO:0000259" key="6">
    <source>
        <dbReference type="PROSITE" id="PS50048"/>
    </source>
</evidence>
<gene>
    <name evidence="7" type="ORF">PROQFM164_S03g000639</name>
</gene>
<name>W6QBT5_PENRF</name>
<dbReference type="GO" id="GO:0003677">
    <property type="term" value="F:DNA binding"/>
    <property type="evidence" value="ECO:0007669"/>
    <property type="project" value="UniProtKB-KW"/>
</dbReference>
<keyword evidence="1" id="KW-0805">Transcription regulation</keyword>
<evidence type="ECO:0000256" key="3">
    <source>
        <dbReference type="ARBA" id="ARBA00023163"/>
    </source>
</evidence>